<keyword evidence="1" id="KW-0732">Signal</keyword>
<feature type="region of interest" description="Disordered" evidence="4">
    <location>
        <begin position="71"/>
        <end position="102"/>
    </location>
</feature>
<feature type="coiled-coil region" evidence="3">
    <location>
        <begin position="106"/>
        <end position="133"/>
    </location>
</feature>
<feature type="region of interest" description="Disordered" evidence="4">
    <location>
        <begin position="602"/>
        <end position="624"/>
    </location>
</feature>
<dbReference type="PROSITE" id="PS51041">
    <property type="entry name" value="EMI"/>
    <property type="match status" value="1"/>
</dbReference>
<reference evidence="7" key="1">
    <citation type="submission" date="2025-08" db="UniProtKB">
        <authorList>
            <consortium name="RefSeq"/>
        </authorList>
    </citation>
    <scope>IDENTIFICATION</scope>
</reference>
<protein>
    <submittedName>
        <fullName evidence="7">EMILIN-2</fullName>
    </submittedName>
</protein>
<evidence type="ECO:0000256" key="2">
    <source>
        <dbReference type="ARBA" id="ARBA00023157"/>
    </source>
</evidence>
<accession>A0A8M1KX53</accession>
<dbReference type="AlphaFoldDB" id="A0A8M1KX53"/>
<keyword evidence="2" id="KW-1015">Disulfide bond</keyword>
<evidence type="ECO:0000256" key="3">
    <source>
        <dbReference type="SAM" id="Coils"/>
    </source>
</evidence>
<dbReference type="KEGG" id="char:105894742"/>
<dbReference type="InterPro" id="IPR011489">
    <property type="entry name" value="EMI_domain"/>
</dbReference>
<gene>
    <name evidence="7" type="primary">emilin2b</name>
</gene>
<dbReference type="GeneID" id="105894742"/>
<evidence type="ECO:0000313" key="7">
    <source>
        <dbReference type="RefSeq" id="XP_042566169.1"/>
    </source>
</evidence>
<feature type="compositionally biased region" description="Polar residues" evidence="4">
    <location>
        <begin position="614"/>
        <end position="624"/>
    </location>
</feature>
<keyword evidence="3" id="KW-0175">Coiled coil</keyword>
<evidence type="ECO:0000313" key="6">
    <source>
        <dbReference type="Proteomes" id="UP000515152"/>
    </source>
</evidence>
<keyword evidence="6" id="KW-1185">Reference proteome</keyword>
<dbReference type="RefSeq" id="XP_042566169.1">
    <property type="nucleotide sequence ID" value="XM_042710235.1"/>
</dbReference>
<organism evidence="6 7">
    <name type="scientific">Clupea harengus</name>
    <name type="common">Atlantic herring</name>
    <dbReference type="NCBI Taxonomy" id="7950"/>
    <lineage>
        <taxon>Eukaryota</taxon>
        <taxon>Metazoa</taxon>
        <taxon>Chordata</taxon>
        <taxon>Craniata</taxon>
        <taxon>Vertebrata</taxon>
        <taxon>Euteleostomi</taxon>
        <taxon>Actinopterygii</taxon>
        <taxon>Neopterygii</taxon>
        <taxon>Teleostei</taxon>
        <taxon>Clupei</taxon>
        <taxon>Clupeiformes</taxon>
        <taxon>Clupeoidei</taxon>
        <taxon>Clupeidae</taxon>
        <taxon>Clupea</taxon>
    </lineage>
</organism>
<dbReference type="Proteomes" id="UP000515152">
    <property type="component" value="Chromosome 17"/>
</dbReference>
<feature type="region of interest" description="Disordered" evidence="4">
    <location>
        <begin position="314"/>
        <end position="334"/>
    </location>
</feature>
<dbReference type="CTD" id="571391"/>
<proteinExistence type="predicted"/>
<evidence type="ECO:0000259" key="5">
    <source>
        <dbReference type="PROSITE" id="PS51041"/>
    </source>
</evidence>
<evidence type="ECO:0000256" key="4">
    <source>
        <dbReference type="SAM" id="MobiDB-lite"/>
    </source>
</evidence>
<sequence length="624" mass="68815">MYKIGYKQVTELEWKCCPGYQGFDCMELKDFPPAPRELHPNLAHSPRQEQSMLGPEKLESLAREQWGQAEILPPWGDSGQRGTQPSHPWLQGGGGSGRDPADNRKVWQLEDEVQRLSQNLLELQAAMTGMNANLRQDLQEDASKIFLSMLGGLRQPASALGGGTESIVLPAVTPDPLSASLTEQLQFQVHDLSDTLASNTLALRELQGQVQQQDGRLRPLTDAAQGALRDCCAAPNSTNQGSLKDYVDSKISALRTELMEGMDIKMADLKNSCEYKVTSLREECEDQETNYFSLAELLDSKEADLRKEIQELRLSVGGGPGTGSSSGAEDGQPNARLTKIEEAQRELLATLERQNNTLRKMEESGAELEGRVGLAERSAEVHCLFLEEKLRREKEKERQEEAEERRKALGNSSTLEELKRELNTHQHLIHSLEGALNATQEKGEKQAQLCCGEAQSLTRRVKGLESSVSGLNDSVSQSSRELQQLNATCRHADSAGPARESLAQRLTTLEDAWPRVDGRVSSVEGVCGRLGPLSDSLGRIKEGLSKHVTGLWTCVKQMNGTLRAHTRDLHDLYEHTHTLQNKAEQTTNTPVHSVLFDQQQLQPSCGPLTEGPPLSSQSPRKGTV</sequence>
<feature type="compositionally biased region" description="Basic and acidic residues" evidence="4">
    <location>
        <begin position="392"/>
        <end position="407"/>
    </location>
</feature>
<feature type="domain" description="EMI" evidence="5">
    <location>
        <begin position="1"/>
        <end position="27"/>
    </location>
</feature>
<name>A0A8M1KX53_CLUHA</name>
<feature type="region of interest" description="Disordered" evidence="4">
    <location>
        <begin position="392"/>
        <end position="411"/>
    </location>
</feature>
<evidence type="ECO:0000256" key="1">
    <source>
        <dbReference type="ARBA" id="ARBA00022729"/>
    </source>
</evidence>
<dbReference type="OrthoDB" id="6108348at2759"/>
<dbReference type="Pfam" id="PF07546">
    <property type="entry name" value="EMI"/>
    <property type="match status" value="1"/>
</dbReference>